<sequence length="1086" mass="120392">MKKTLTLFLTLCCIYVQGQISGSLMQHPDVSSSQVCFVYGDDIWIAPKSGGMAVKLSSTVGVEGYPRFSPDGKQIAYSANYQGNTDVYVISVNGGIPTRLTYHGMSDRVLGWTPDGNAVLFASSRESGRQRFSQFYTVPTTGGAPTKLPVPYGEFASFSPDGKKLAFTELSRVNRNWKRYRGGMAPDVLLFDLATFVSENITNNSANDELPMWVGDAIFYMSDAGPNKRNNIWKYDPNTKTNSQLTNFSDFDITFPQSSASDIVFEAGGKLYLYNIGSNATTEINIQLISDQKGLIAQQKSVEHYIQTATISPDGNRVMIGARGELFDLPATEGYVSNLTNTSGVAERHPAWSPDGKSLAYWSDKSGEYQLVVKDMTGNGPPITMTDFTSGFRYSIMWSPDSKKIAFIDQAMDIQFIDLASKSLTKIDNGKAFYEDDLRNFSVSWSPDSKWIAYARPTEKVFVSGIFLYNLTTKKTVQVTSGFYSDNNPVFSADGKYLFYTTNRMMNPVYSDLDNTFIYPNSSQIAVTTLSTKTTSILAPKNDESSVKEKKEGEDEKSSKSKKGKEEEKKDEVAATLIDIPGFETRAELLEIEPGNIGNLSTVDGKLLFVRYPNSGSPGGATPSLEFYDIEEREVKTIISNLDGYEVSADGKKIGLSQNQKFAVVDIAPDQKIEKTVPTSKMVMQVVPKEEWKQIFNDVWRIERDFFYDPGMHGVDWNLMKTRYGQLVDQANSRNDVNIVIGDLIAELNASHTYNGGGDSEEASTITVGYLGADVAVENGRFRIKKIISGATWDVEVKSPLAMPGLDIDTGDYILAVNGQEIDITKPIFASLQGLGDATVQLTVNDKPSFENSRKVITKLLSSETRLRHLEWIEANRKRVEEATDGKIGYVYVRSTGVDGQNELIRQFYGQIEKEGLIIDERFNSGGQIPDRFVELLDRKPLAFFAVRDGEDWPWPPAANFGPKVMLINGFSGSGGDAFPDYFRKYGLGPLIGTRTWGGLIGISGAPDLIDNGGITVPTFRMYDPDGQWFKEGHGVDPDMEVVQDFQKLANGEDLQLEAAIQEVMRRLNSSSQFKTPPRPAYEDRN</sequence>
<organism evidence="11 12">
    <name type="scientific">Flagellimonas iocasae</name>
    <dbReference type="NCBI Taxonomy" id="2055905"/>
    <lineage>
        <taxon>Bacteria</taxon>
        <taxon>Pseudomonadati</taxon>
        <taxon>Bacteroidota</taxon>
        <taxon>Flavobacteriia</taxon>
        <taxon>Flavobacteriales</taxon>
        <taxon>Flavobacteriaceae</taxon>
        <taxon>Flagellimonas</taxon>
    </lineage>
</organism>
<evidence type="ECO:0000256" key="2">
    <source>
        <dbReference type="ARBA" id="ARBA00008524"/>
    </source>
</evidence>
<dbReference type="Gene3D" id="3.90.226.10">
    <property type="entry name" value="2-enoyl-CoA Hydratase, Chain A, domain 1"/>
    <property type="match status" value="1"/>
</dbReference>
<dbReference type="PANTHER" id="PTHR43253">
    <property type="entry name" value="TRICORN PROTEASE HOMOLOG 2-RELATED"/>
    <property type="match status" value="1"/>
</dbReference>
<reference evidence="12" key="1">
    <citation type="journal article" date="2019" name="Int. J. Syst. Evol. Microbiol.">
        <title>The Global Catalogue of Microorganisms (GCM) 10K type strain sequencing project: providing services to taxonomists for standard genome sequencing and annotation.</title>
        <authorList>
            <consortium name="The Broad Institute Genomics Platform"/>
            <consortium name="The Broad Institute Genome Sequencing Center for Infectious Disease"/>
            <person name="Wu L."/>
            <person name="Ma J."/>
        </authorList>
    </citation>
    <scope>NUCLEOTIDE SEQUENCE [LARGE SCALE GENOMIC DNA]</scope>
    <source>
        <strain evidence="12">JCM 3389</strain>
    </source>
</reference>
<dbReference type="CDD" id="cd07562">
    <property type="entry name" value="Peptidase_S41_TRI"/>
    <property type="match status" value="1"/>
</dbReference>
<dbReference type="PANTHER" id="PTHR43253:SF1">
    <property type="entry name" value="TRICORN PROTEASE HOMOLOG 2-RELATED"/>
    <property type="match status" value="1"/>
</dbReference>
<comment type="caution">
    <text evidence="11">The sequence shown here is derived from an EMBL/GenBank/DDBJ whole genome shotgun (WGS) entry which is preliminary data.</text>
</comment>
<dbReference type="Proteomes" id="UP001597342">
    <property type="component" value="Unassembled WGS sequence"/>
</dbReference>
<dbReference type="SUPFAM" id="SSF82171">
    <property type="entry name" value="DPP6 N-terminal domain-like"/>
    <property type="match status" value="2"/>
</dbReference>
<feature type="domain" description="Tail specific protease" evidence="10">
    <location>
        <begin position="853"/>
        <end position="1043"/>
    </location>
</feature>
<dbReference type="Gene3D" id="2.130.10.10">
    <property type="entry name" value="YVTN repeat-like/Quinoprotein amine dehydrogenase"/>
    <property type="match status" value="1"/>
</dbReference>
<evidence type="ECO:0000256" key="6">
    <source>
        <dbReference type="ARBA" id="ARBA00022825"/>
    </source>
</evidence>
<comment type="function">
    <text evidence="7">Degrades oligopeptides.</text>
</comment>
<evidence type="ECO:0000256" key="4">
    <source>
        <dbReference type="ARBA" id="ARBA00022670"/>
    </source>
</evidence>
<evidence type="ECO:0000256" key="1">
    <source>
        <dbReference type="ARBA" id="ARBA00004496"/>
    </source>
</evidence>
<feature type="chain" id="PRO_5046087244" description="Tricorn protease homolog" evidence="9">
    <location>
        <begin position="19"/>
        <end position="1086"/>
    </location>
</feature>
<comment type="similarity">
    <text evidence="2 7">Belongs to the peptidase S41B family.</text>
</comment>
<dbReference type="InterPro" id="IPR028204">
    <property type="entry name" value="Tricorn_C1"/>
</dbReference>
<dbReference type="InterPro" id="IPR012393">
    <property type="entry name" value="Tricorn_protease"/>
</dbReference>
<dbReference type="Pfam" id="PF26550">
    <property type="entry name" value="Tricorn_2nd"/>
    <property type="match status" value="1"/>
</dbReference>
<dbReference type="Pfam" id="PF14685">
    <property type="entry name" value="PDZ_Tricorn"/>
    <property type="match status" value="1"/>
</dbReference>
<feature type="region of interest" description="Disordered" evidence="8">
    <location>
        <begin position="541"/>
        <end position="571"/>
    </location>
</feature>
<dbReference type="Gene3D" id="2.120.10.60">
    <property type="entry name" value="Tricorn protease N-terminal domain"/>
    <property type="match status" value="1"/>
</dbReference>
<dbReference type="SMART" id="SM00245">
    <property type="entry name" value="TSPc"/>
    <property type="match status" value="1"/>
</dbReference>
<feature type="signal peptide" evidence="9">
    <location>
        <begin position="1"/>
        <end position="18"/>
    </location>
</feature>
<dbReference type="Pfam" id="PF03572">
    <property type="entry name" value="Peptidase_S41"/>
    <property type="match status" value="1"/>
</dbReference>
<dbReference type="RefSeq" id="WP_379831222.1">
    <property type="nucleotide sequence ID" value="NZ_JBHUHU010000003.1"/>
</dbReference>
<dbReference type="InterPro" id="IPR029045">
    <property type="entry name" value="ClpP/crotonase-like_dom_sf"/>
</dbReference>
<evidence type="ECO:0000256" key="5">
    <source>
        <dbReference type="ARBA" id="ARBA00022801"/>
    </source>
</evidence>
<proteinExistence type="inferred from homology"/>
<dbReference type="Pfam" id="PF26549">
    <property type="entry name" value="Tricorn_N"/>
    <property type="match status" value="1"/>
</dbReference>
<dbReference type="Gene3D" id="2.30.42.10">
    <property type="match status" value="1"/>
</dbReference>
<protein>
    <recommendedName>
        <fullName evidence="7">Tricorn protease homolog</fullName>
        <ecNumber evidence="7">3.4.21.-</ecNumber>
    </recommendedName>
</protein>
<keyword evidence="9" id="KW-0732">Signal</keyword>
<name>A0ABW4XYA9_9FLAO</name>
<dbReference type="PIRSF" id="PIRSF036421">
    <property type="entry name" value="Tricorn_protease"/>
    <property type="match status" value="1"/>
</dbReference>
<dbReference type="EMBL" id="JBHUHU010000003">
    <property type="protein sequence ID" value="MFD2100516.1"/>
    <property type="molecule type" value="Genomic_DNA"/>
</dbReference>
<keyword evidence="3 7" id="KW-0963">Cytoplasm</keyword>
<dbReference type="SUPFAM" id="SSF52096">
    <property type="entry name" value="ClpP/crotonase"/>
    <property type="match status" value="1"/>
</dbReference>
<evidence type="ECO:0000313" key="12">
    <source>
        <dbReference type="Proteomes" id="UP001597342"/>
    </source>
</evidence>
<evidence type="ECO:0000259" key="10">
    <source>
        <dbReference type="SMART" id="SM00245"/>
    </source>
</evidence>
<evidence type="ECO:0000256" key="9">
    <source>
        <dbReference type="SAM" id="SignalP"/>
    </source>
</evidence>
<keyword evidence="4 7" id="KW-0645">Protease</keyword>
<accession>A0ABW4XYA9</accession>
<dbReference type="InterPro" id="IPR005151">
    <property type="entry name" value="Tail-specific_protease"/>
</dbReference>
<keyword evidence="6 7" id="KW-0720">Serine protease</keyword>
<dbReference type="Pfam" id="PF14684">
    <property type="entry name" value="Tricorn_C1"/>
    <property type="match status" value="1"/>
</dbReference>
<gene>
    <name evidence="11" type="ORF">ACFSJE_12065</name>
</gene>
<dbReference type="Gene3D" id="3.30.750.44">
    <property type="match status" value="1"/>
</dbReference>
<evidence type="ECO:0000313" key="11">
    <source>
        <dbReference type="EMBL" id="MFD2100516.1"/>
    </source>
</evidence>
<dbReference type="EC" id="3.4.21.-" evidence="7"/>
<evidence type="ECO:0000256" key="7">
    <source>
        <dbReference type="PIRNR" id="PIRNR036421"/>
    </source>
</evidence>
<dbReference type="InterPro" id="IPR015943">
    <property type="entry name" value="WD40/YVTN_repeat-like_dom_sf"/>
</dbReference>
<evidence type="ECO:0000256" key="3">
    <source>
        <dbReference type="ARBA" id="ARBA00022490"/>
    </source>
</evidence>
<dbReference type="InterPro" id="IPR036034">
    <property type="entry name" value="PDZ_sf"/>
</dbReference>
<keyword evidence="12" id="KW-1185">Reference proteome</keyword>
<evidence type="ECO:0000256" key="8">
    <source>
        <dbReference type="SAM" id="MobiDB-lite"/>
    </source>
</evidence>
<dbReference type="InterPro" id="IPR029414">
    <property type="entry name" value="Tricorn_PDZ"/>
</dbReference>
<dbReference type="SUPFAM" id="SSF50156">
    <property type="entry name" value="PDZ domain-like"/>
    <property type="match status" value="1"/>
</dbReference>
<comment type="subcellular location">
    <subcellularLocation>
        <location evidence="1 7">Cytoplasm</location>
    </subcellularLocation>
</comment>
<keyword evidence="5 7" id="KW-0378">Hydrolase</keyword>